<dbReference type="EMBL" id="HBGA01128967">
    <property type="protein sequence ID" value="CAD9036519.1"/>
    <property type="molecule type" value="Transcribed_RNA"/>
</dbReference>
<accession>A0A7S1J9X3</accession>
<protein>
    <submittedName>
        <fullName evidence="2">Uncharacterized protein</fullName>
    </submittedName>
</protein>
<evidence type="ECO:0000256" key="1">
    <source>
        <dbReference type="SAM" id="MobiDB-lite"/>
    </source>
</evidence>
<organism evidence="2">
    <name type="scientific">Eutreptiella gymnastica</name>
    <dbReference type="NCBI Taxonomy" id="73025"/>
    <lineage>
        <taxon>Eukaryota</taxon>
        <taxon>Discoba</taxon>
        <taxon>Euglenozoa</taxon>
        <taxon>Euglenida</taxon>
        <taxon>Spirocuta</taxon>
        <taxon>Euglenophyceae</taxon>
        <taxon>Eutreptiales</taxon>
        <taxon>Eutreptiaceae</taxon>
        <taxon>Eutreptiella</taxon>
    </lineage>
</organism>
<sequence length="107" mass="11604">MPPGLAADRVRRQPPPPPSWLAVLPGGPRARAWQVRRACPSGRWALAGLCGVTVVLWLLPTRHTIASRPAGDAGRNFKSPVSSLAASVYILKLRCSLLQRYTGQEQP</sequence>
<dbReference type="AlphaFoldDB" id="A0A7S1J9X3"/>
<gene>
    <name evidence="2" type="ORF">EGYM00392_LOCUS47676</name>
</gene>
<feature type="region of interest" description="Disordered" evidence="1">
    <location>
        <begin position="1"/>
        <end position="23"/>
    </location>
</feature>
<proteinExistence type="predicted"/>
<evidence type="ECO:0000313" key="2">
    <source>
        <dbReference type="EMBL" id="CAD9036519.1"/>
    </source>
</evidence>
<reference evidence="2" key="1">
    <citation type="submission" date="2021-01" db="EMBL/GenBank/DDBJ databases">
        <authorList>
            <person name="Corre E."/>
            <person name="Pelletier E."/>
            <person name="Niang G."/>
            <person name="Scheremetjew M."/>
            <person name="Finn R."/>
            <person name="Kale V."/>
            <person name="Holt S."/>
            <person name="Cochrane G."/>
            <person name="Meng A."/>
            <person name="Brown T."/>
            <person name="Cohen L."/>
        </authorList>
    </citation>
    <scope>NUCLEOTIDE SEQUENCE</scope>
    <source>
        <strain evidence="2">NIES-381</strain>
    </source>
</reference>
<name>A0A7S1J9X3_9EUGL</name>